<dbReference type="Ensembl" id="ENSSSCT00070046998.1">
    <property type="protein sequence ID" value="ENSSSCP00070039646.1"/>
    <property type="gene ID" value="ENSSSCG00070023588.1"/>
</dbReference>
<dbReference type="GO" id="GO:0005829">
    <property type="term" value="C:cytosol"/>
    <property type="evidence" value="ECO:0007669"/>
    <property type="project" value="UniProtKB-ARBA"/>
</dbReference>
<gene>
    <name evidence="13" type="primary">LOC100621260</name>
</gene>
<dbReference type="InterPro" id="IPR002913">
    <property type="entry name" value="START_lipid-bd_dom"/>
</dbReference>
<proteinExistence type="predicted"/>
<dbReference type="Proteomes" id="UP000694726">
    <property type="component" value="Unplaced"/>
</dbReference>
<dbReference type="Ensembl" id="ENSSSCT00050075819.1">
    <property type="protein sequence ID" value="ENSSSCP00050032694.1"/>
    <property type="gene ID" value="ENSSSCG00050055574.1"/>
</dbReference>
<dbReference type="PANTHER" id="PTHR19308">
    <property type="entry name" value="PHOSPHATIDYLCHOLINE TRANSFER PROTEIN"/>
    <property type="match status" value="1"/>
</dbReference>
<dbReference type="Ensembl" id="ENSSSCT00015088260.1">
    <property type="protein sequence ID" value="ENSSSCP00015035983.1"/>
    <property type="gene ID" value="ENSSSCG00015065941.1"/>
</dbReference>
<dbReference type="SMR" id="A0A4X1VFW6"/>
<evidence type="ECO:0000256" key="8">
    <source>
        <dbReference type="ARBA" id="ARBA00063535"/>
    </source>
</evidence>
<dbReference type="AlphaFoldDB" id="A0A4X1VFW6"/>
<keyword evidence="4" id="KW-0597">Phosphoprotein</keyword>
<evidence type="ECO:0000256" key="4">
    <source>
        <dbReference type="ARBA" id="ARBA00022553"/>
    </source>
</evidence>
<keyword evidence="2" id="KW-0813">Transport</keyword>
<feature type="domain" description="START" evidence="12">
    <location>
        <begin position="32"/>
        <end position="213"/>
    </location>
</feature>
<reference evidence="13" key="2">
    <citation type="submission" date="2025-05" db="UniProtKB">
        <authorList>
            <consortium name="Ensembl"/>
        </authorList>
    </citation>
    <scope>IDENTIFICATION</scope>
</reference>
<dbReference type="ExpressionAtlas" id="A0A4X1VFW6">
    <property type="expression patterns" value="baseline and differential"/>
</dbReference>
<keyword evidence="7" id="KW-0446">Lipid-binding</keyword>
<dbReference type="InterPro" id="IPR023393">
    <property type="entry name" value="START-like_dom_sf"/>
</dbReference>
<comment type="subunit">
    <text evidence="8">Interacts with ACOT13/THEM2.</text>
</comment>
<reference evidence="13 14" key="1">
    <citation type="submission" date="2017-08" db="EMBL/GenBank/DDBJ databases">
        <title>USMARCv1.0.</title>
        <authorList>
            <person name="Hannum G.I."/>
            <person name="Koren S."/>
            <person name="Schroeder S.G."/>
            <person name="Chin S.C."/>
            <person name="Nonneman D.J."/>
            <person name="Becker S.A."/>
            <person name="Rosen B.D."/>
            <person name="Bickhart D.M."/>
            <person name="Putnam N.H."/>
            <person name="Green R.E."/>
            <person name="Tuggle C.K."/>
            <person name="Liu H."/>
            <person name="Rohrer G.A."/>
            <person name="Warr A."/>
            <person name="Hall R."/>
            <person name="Kim K."/>
            <person name="Hume D.A."/>
            <person name="Talbot R."/>
            <person name="Chow W."/>
            <person name="Howe K."/>
            <person name="Schwartz A.S."/>
            <person name="Watson M."/>
            <person name="Archibald A.L."/>
            <person name="Phillippy A.M."/>
            <person name="Smith T.P.L."/>
        </authorList>
    </citation>
    <scope>NUCLEOTIDE SEQUENCE [LARGE SCALE GENOMIC DNA]</scope>
</reference>
<evidence type="ECO:0000256" key="10">
    <source>
        <dbReference type="ARBA" id="ARBA00077188"/>
    </source>
</evidence>
<keyword evidence="6" id="KW-0445">Lipid transport</keyword>
<evidence type="ECO:0000256" key="11">
    <source>
        <dbReference type="ARBA" id="ARBA00079049"/>
    </source>
</evidence>
<evidence type="ECO:0000256" key="2">
    <source>
        <dbReference type="ARBA" id="ARBA00022448"/>
    </source>
</evidence>
<dbReference type="FunFam" id="3.30.530.20:FF:000017">
    <property type="entry name" value="Phosphatidylcholine transfer protein, putative"/>
    <property type="match status" value="1"/>
</dbReference>
<comment type="subcellular location">
    <subcellularLocation>
        <location evidence="1">Cytoplasm</location>
    </subcellularLocation>
</comment>
<dbReference type="Gene3D" id="3.30.530.20">
    <property type="match status" value="1"/>
</dbReference>
<organism evidence="13 14">
    <name type="scientific">Sus scrofa</name>
    <name type="common">Pig</name>
    <dbReference type="NCBI Taxonomy" id="9823"/>
    <lineage>
        <taxon>Eukaryota</taxon>
        <taxon>Metazoa</taxon>
        <taxon>Chordata</taxon>
        <taxon>Craniata</taxon>
        <taxon>Vertebrata</taxon>
        <taxon>Euteleostomi</taxon>
        <taxon>Mammalia</taxon>
        <taxon>Eutheria</taxon>
        <taxon>Laurasiatheria</taxon>
        <taxon>Artiodactyla</taxon>
        <taxon>Suina</taxon>
        <taxon>Suidae</taxon>
        <taxon>Sus</taxon>
    </lineage>
</organism>
<dbReference type="Proteomes" id="UP000694727">
    <property type="component" value="Unplaced"/>
</dbReference>
<dbReference type="PANTHER" id="PTHR19308:SF39">
    <property type="entry name" value="PHOSPHATIDYLCHOLINE TRANSFER PROTEIN"/>
    <property type="match status" value="1"/>
</dbReference>
<dbReference type="InterPro" id="IPR051213">
    <property type="entry name" value="START_lipid_transfer"/>
</dbReference>
<evidence type="ECO:0000256" key="6">
    <source>
        <dbReference type="ARBA" id="ARBA00023055"/>
    </source>
</evidence>
<protein>
    <recommendedName>
        <fullName evidence="9">Phosphatidylcholine transfer protein</fullName>
    </recommendedName>
    <alternativeName>
        <fullName evidence="11">START domain-containing protein 2</fullName>
    </alternativeName>
    <alternativeName>
        <fullName evidence="10">StAR-related lipid transfer protein 2</fullName>
    </alternativeName>
</protein>
<dbReference type="OrthoDB" id="1295045at2759"/>
<evidence type="ECO:0000259" key="12">
    <source>
        <dbReference type="PROSITE" id="PS50848"/>
    </source>
</evidence>
<keyword evidence="5" id="KW-0007">Acetylation</keyword>
<dbReference type="OMA" id="WIINWAA"/>
<evidence type="ECO:0000313" key="14">
    <source>
        <dbReference type="Proteomes" id="UP000314985"/>
    </source>
</evidence>
<evidence type="ECO:0000313" key="13">
    <source>
        <dbReference type="Ensembl" id="ENSSSCP00070039646.1"/>
    </source>
</evidence>
<evidence type="ECO:0000256" key="7">
    <source>
        <dbReference type="ARBA" id="ARBA00023121"/>
    </source>
</evidence>
<evidence type="ECO:0000256" key="1">
    <source>
        <dbReference type="ARBA" id="ARBA00004496"/>
    </source>
</evidence>
<dbReference type="SUPFAM" id="SSF55961">
    <property type="entry name" value="Bet v1-like"/>
    <property type="match status" value="1"/>
</dbReference>
<dbReference type="GO" id="GO:0008289">
    <property type="term" value="F:lipid binding"/>
    <property type="evidence" value="ECO:0007669"/>
    <property type="project" value="UniProtKB-KW"/>
</dbReference>
<dbReference type="SMART" id="SM00234">
    <property type="entry name" value="START"/>
    <property type="match status" value="1"/>
</dbReference>
<dbReference type="KEGG" id="ssc:100621260"/>
<dbReference type="Proteomes" id="UP000694570">
    <property type="component" value="Unplaced"/>
</dbReference>
<dbReference type="Proteomes" id="UP000694571">
    <property type="component" value="Unplaced"/>
</dbReference>
<dbReference type="GeneID" id="100621260"/>
<dbReference type="Ensembl" id="ENSSSCT00030023084.1">
    <property type="protein sequence ID" value="ENSSSCP00030010363.1"/>
    <property type="gene ID" value="ENSSSCG00030016691.1"/>
</dbReference>
<accession>A0A4X1VFW6</accession>
<dbReference type="Proteomes" id="UP000694725">
    <property type="component" value="Unplaced"/>
</dbReference>
<evidence type="ECO:0000256" key="9">
    <source>
        <dbReference type="ARBA" id="ARBA00069061"/>
    </source>
</evidence>
<evidence type="ECO:0000256" key="3">
    <source>
        <dbReference type="ARBA" id="ARBA00022490"/>
    </source>
</evidence>
<dbReference type="Ensembl" id="ENSSSCT00025022407.1">
    <property type="protein sequence ID" value="ENSSSCP00025009270.1"/>
    <property type="gene ID" value="ENSSSCG00025016667.1"/>
</dbReference>
<dbReference type="GO" id="GO:0006869">
    <property type="term" value="P:lipid transport"/>
    <property type="evidence" value="ECO:0007669"/>
    <property type="project" value="UniProtKB-KW"/>
</dbReference>
<dbReference type="Pfam" id="PF01852">
    <property type="entry name" value="START"/>
    <property type="match status" value="1"/>
</dbReference>
<dbReference type="Ensembl" id="ENSSSCT00035098269.1">
    <property type="protein sequence ID" value="ENSSSCP00035041496.1"/>
    <property type="gene ID" value="ENSSSCG00035072611.1"/>
</dbReference>
<sequence>MASAAGASRFSEKQFRSVCSELQQPAVGGADWELLVESMGISIYRHIQSTGHYEYKVFGVLETCSPDIVINVYLDLNYRKNWDEFVKELYARDCNGETVIYWEVQCPSPRFNRDYVFVQQHRELEFKGQKVHVILAESTSAPQFPEKSSAIRVKKFTQKLAVQSDGGRGSKVFMYYSDNLDCPVPDWICKWAAKSGFPTYLKNMVNACHNYPRRS</sequence>
<dbReference type="Proteomes" id="UP000694720">
    <property type="component" value="Unplaced"/>
</dbReference>
<keyword evidence="3" id="KW-0963">Cytoplasm</keyword>
<evidence type="ECO:0000256" key="5">
    <source>
        <dbReference type="ARBA" id="ARBA00022990"/>
    </source>
</evidence>
<name>A0A4X1VFW6_PIG</name>
<dbReference type="Ensembl" id="ENSSSCT00065033668.1">
    <property type="protein sequence ID" value="ENSSSCP00065013936.1"/>
    <property type="gene ID" value="ENSSSCG00065025172.1"/>
</dbReference>
<dbReference type="RefSeq" id="XP_005669011.2">
    <property type="nucleotide sequence ID" value="XM_005668954.3"/>
</dbReference>
<dbReference type="PROSITE" id="PS50848">
    <property type="entry name" value="START"/>
    <property type="match status" value="1"/>
</dbReference>
<dbReference type="Proteomes" id="UP000314985">
    <property type="component" value="Chromosome 12"/>
</dbReference>